<dbReference type="Proteomes" id="UP000244013">
    <property type="component" value="Unassembled WGS sequence"/>
</dbReference>
<gene>
    <name evidence="1" type="ORF">C8J25_11123</name>
</gene>
<dbReference type="EMBL" id="QAYE01000011">
    <property type="protein sequence ID" value="PTW44187.1"/>
    <property type="molecule type" value="Genomic_DNA"/>
</dbReference>
<dbReference type="AlphaFoldDB" id="A0A2T5TY46"/>
<protein>
    <submittedName>
        <fullName evidence="1">Uncharacterized protein</fullName>
    </submittedName>
</protein>
<comment type="caution">
    <text evidence="1">The sequence shown here is derived from an EMBL/GenBank/DDBJ whole genome shotgun (WGS) entry which is preliminary data.</text>
</comment>
<reference evidence="1 2" key="1">
    <citation type="submission" date="2018-04" db="EMBL/GenBank/DDBJ databases">
        <title>Genomic Encyclopedia of Type Strains, Phase III (KMG-III): the genomes of soil and plant-associated and newly described type strains.</title>
        <authorList>
            <person name="Whitman W."/>
        </authorList>
    </citation>
    <scope>NUCLEOTIDE SEQUENCE [LARGE SCALE GENOMIC DNA]</scope>
    <source>
        <strain evidence="1 2">MA-olki</strain>
    </source>
</reference>
<evidence type="ECO:0000313" key="1">
    <source>
        <dbReference type="EMBL" id="PTW44187.1"/>
    </source>
</evidence>
<organism evidence="1 2">
    <name type="scientific">Sphingomonas faeni</name>
    <dbReference type="NCBI Taxonomy" id="185950"/>
    <lineage>
        <taxon>Bacteria</taxon>
        <taxon>Pseudomonadati</taxon>
        <taxon>Pseudomonadota</taxon>
        <taxon>Alphaproteobacteria</taxon>
        <taxon>Sphingomonadales</taxon>
        <taxon>Sphingomonadaceae</taxon>
        <taxon>Sphingomonas</taxon>
    </lineage>
</organism>
<name>A0A2T5TY46_9SPHN</name>
<proteinExistence type="predicted"/>
<accession>A0A2T5TY46</accession>
<evidence type="ECO:0000313" key="2">
    <source>
        <dbReference type="Proteomes" id="UP000244013"/>
    </source>
</evidence>
<sequence>MARFALRGRVIVYFSSVWTFGHAAQTGKDVGARNARGVPRGIRAGNGFITDKDNGLGLRGGVSRRTCFRRYLEVGVSNTD</sequence>